<dbReference type="PROSITE" id="PS00061">
    <property type="entry name" value="ADH_SHORT"/>
    <property type="match status" value="1"/>
</dbReference>
<dbReference type="Gene3D" id="3.40.50.720">
    <property type="entry name" value="NAD(P)-binding Rossmann-like Domain"/>
    <property type="match status" value="1"/>
</dbReference>
<proteinExistence type="inferred from homology"/>
<protein>
    <submittedName>
        <fullName evidence="4">NAD(P)-binding protein</fullName>
    </submittedName>
</protein>
<dbReference type="InterPro" id="IPR052178">
    <property type="entry name" value="Sec_Metab_Biosynth_SDR"/>
</dbReference>
<gene>
    <name evidence="4" type="ORF">L228DRAFT_248782</name>
</gene>
<name>A0A165FIX3_XYLHT</name>
<keyword evidence="2" id="KW-0521">NADP</keyword>
<dbReference type="Pfam" id="PF00106">
    <property type="entry name" value="adh_short"/>
    <property type="match status" value="1"/>
</dbReference>
<dbReference type="GO" id="GO:0016491">
    <property type="term" value="F:oxidoreductase activity"/>
    <property type="evidence" value="ECO:0007669"/>
    <property type="project" value="UniProtKB-KW"/>
</dbReference>
<dbReference type="PANTHER" id="PTHR43618:SF18">
    <property type="entry name" value="SHORT CHAIN DEHYDROGENASE_REDUCTASE FAMILY (AFU_ORTHOLOGUE AFUA_5G12480)"/>
    <property type="match status" value="1"/>
</dbReference>
<comment type="similarity">
    <text evidence="1">Belongs to the short-chain dehydrogenases/reductases (SDR) family.</text>
</comment>
<evidence type="ECO:0000313" key="4">
    <source>
        <dbReference type="EMBL" id="KZF21030.1"/>
    </source>
</evidence>
<sequence>MSSIEAANLFNVKGLVAVITGGGSGIGLMMAKALEANGAAKVYIIGRRQEVLDEAAKQAKHGNIVPIQGDVSSKEDLQRAAAIIQKDIGYVNVLIANQGKTGPGVKELKKDASLEEFQDFLWNMPAEDFTSTLETNTTATFYSVVAFLKLLDEGNKKGNMGLTKSQVIATSSISSYSRVITSGYAYSASKAAVTHLMKAMATNLVPYDIRSNVIMPGVYPSDITAAMFGSMDAVMNTQFPRSAFPAQRSGYEEDMAGVVLFLTSRAGAYCNGNVLVTDGGRLGIVPASY</sequence>
<organism evidence="4 5">
    <name type="scientific">Xylona heveae (strain CBS 132557 / TC161)</name>
    <dbReference type="NCBI Taxonomy" id="1328760"/>
    <lineage>
        <taxon>Eukaryota</taxon>
        <taxon>Fungi</taxon>
        <taxon>Dikarya</taxon>
        <taxon>Ascomycota</taxon>
        <taxon>Pezizomycotina</taxon>
        <taxon>Xylonomycetes</taxon>
        <taxon>Xylonales</taxon>
        <taxon>Xylonaceae</taxon>
        <taxon>Xylona</taxon>
    </lineage>
</organism>
<dbReference type="GeneID" id="28898068"/>
<dbReference type="OMA" id="PWKIRAN"/>
<dbReference type="RefSeq" id="XP_018186585.1">
    <property type="nucleotide sequence ID" value="XM_018332931.1"/>
</dbReference>
<keyword evidence="5" id="KW-1185">Reference proteome</keyword>
<evidence type="ECO:0000256" key="1">
    <source>
        <dbReference type="ARBA" id="ARBA00006484"/>
    </source>
</evidence>
<reference evidence="4 5" key="1">
    <citation type="journal article" date="2016" name="Fungal Biol.">
        <title>The genome of Xylona heveae provides a window into fungal endophytism.</title>
        <authorList>
            <person name="Gazis R."/>
            <person name="Kuo A."/>
            <person name="Riley R."/>
            <person name="LaButti K."/>
            <person name="Lipzen A."/>
            <person name="Lin J."/>
            <person name="Amirebrahimi M."/>
            <person name="Hesse C.N."/>
            <person name="Spatafora J.W."/>
            <person name="Henrissat B."/>
            <person name="Hainaut M."/>
            <person name="Grigoriev I.V."/>
            <person name="Hibbett D.S."/>
        </authorList>
    </citation>
    <scope>NUCLEOTIDE SEQUENCE [LARGE SCALE GENOMIC DNA]</scope>
    <source>
        <strain evidence="4 5">TC161</strain>
    </source>
</reference>
<dbReference type="EMBL" id="KV407461">
    <property type="protein sequence ID" value="KZF21030.1"/>
    <property type="molecule type" value="Genomic_DNA"/>
</dbReference>
<dbReference type="InterPro" id="IPR020904">
    <property type="entry name" value="Sc_DH/Rdtase_CS"/>
</dbReference>
<dbReference type="Proteomes" id="UP000076632">
    <property type="component" value="Unassembled WGS sequence"/>
</dbReference>
<evidence type="ECO:0000256" key="2">
    <source>
        <dbReference type="ARBA" id="ARBA00022857"/>
    </source>
</evidence>
<dbReference type="STRING" id="1328760.A0A165FIX3"/>
<dbReference type="PANTHER" id="PTHR43618">
    <property type="entry name" value="7-ALPHA-HYDROXYSTEROID DEHYDROGENASE"/>
    <property type="match status" value="1"/>
</dbReference>
<keyword evidence="3" id="KW-0560">Oxidoreductase</keyword>
<evidence type="ECO:0000313" key="5">
    <source>
        <dbReference type="Proteomes" id="UP000076632"/>
    </source>
</evidence>
<dbReference type="PRINTS" id="PR00081">
    <property type="entry name" value="GDHRDH"/>
</dbReference>
<evidence type="ECO:0000256" key="3">
    <source>
        <dbReference type="ARBA" id="ARBA00023002"/>
    </source>
</evidence>
<dbReference type="InterPro" id="IPR002347">
    <property type="entry name" value="SDR_fam"/>
</dbReference>
<dbReference type="InterPro" id="IPR036291">
    <property type="entry name" value="NAD(P)-bd_dom_sf"/>
</dbReference>
<dbReference type="OrthoDB" id="2962696at2759"/>
<dbReference type="CDD" id="cd05233">
    <property type="entry name" value="SDR_c"/>
    <property type="match status" value="1"/>
</dbReference>
<accession>A0A165FIX3</accession>
<dbReference type="SUPFAM" id="SSF51735">
    <property type="entry name" value="NAD(P)-binding Rossmann-fold domains"/>
    <property type="match status" value="1"/>
</dbReference>
<dbReference type="AlphaFoldDB" id="A0A165FIX3"/>
<dbReference type="InParanoid" id="A0A165FIX3"/>